<feature type="domain" description="Solute-binding protein family 3/N-terminal" evidence="6">
    <location>
        <begin position="41"/>
        <end position="275"/>
    </location>
</feature>
<gene>
    <name evidence="7" type="ORF">E1283_34795</name>
</gene>
<dbReference type="GO" id="GO:0042626">
    <property type="term" value="F:ATPase-coupled transmembrane transporter activity"/>
    <property type="evidence" value="ECO:0007669"/>
    <property type="project" value="InterPro"/>
</dbReference>
<dbReference type="InterPro" id="IPR001638">
    <property type="entry name" value="Solute-binding_3/MltF_N"/>
</dbReference>
<comment type="subcellular location">
    <subcellularLocation>
        <location evidence="1">Periplasm</location>
    </subcellularLocation>
</comment>
<feature type="signal peptide" evidence="5">
    <location>
        <begin position="1"/>
        <end position="21"/>
    </location>
</feature>
<sequence>MRTITRALLAAVVLVGAAACGSDGTDAGRSGAESDGSPLSGVTVTLGDQAGNLQTLASAAGVLDDTPYDVEWAEFEGAAPLFQAVQGGAVDTGYAADLPTLQAISGGVPLQAVAALRNDGSHTAVLVQPDSPIRDVADLAGQQVVVSSAQGSIAEYLLARALEEVGLSYEDVDVQYLLPTDAQAAFASGRIDAWAIFGAYLHGAVENGARTLVTGENGLTSGYGFITATEDALADEGRRAALSDVLDRLARAFAWAAEHPDEYARVIREENGASEFVAERLSHSSYQELGPPSDEAVADVQEVADTMHEIGVLDPGVTVADHVDGSLFAN</sequence>
<dbReference type="InterPro" id="IPR015168">
    <property type="entry name" value="SsuA/THI5"/>
</dbReference>
<name>A0A4R4SI00_9ACTN</name>
<dbReference type="InterPro" id="IPR010067">
    <property type="entry name" value="ABC_SsuA_sub-bd"/>
</dbReference>
<dbReference type="Gene3D" id="3.40.190.10">
    <property type="entry name" value="Periplasmic binding protein-like II"/>
    <property type="match status" value="2"/>
</dbReference>
<evidence type="ECO:0000256" key="3">
    <source>
        <dbReference type="ARBA" id="ARBA00022448"/>
    </source>
</evidence>
<dbReference type="NCBIfam" id="TIGR01728">
    <property type="entry name" value="SsuA_fam"/>
    <property type="match status" value="1"/>
</dbReference>
<keyword evidence="3" id="KW-0813">Transport</keyword>
<evidence type="ECO:0000256" key="5">
    <source>
        <dbReference type="SAM" id="SignalP"/>
    </source>
</evidence>
<dbReference type="EMBL" id="SMKI01000695">
    <property type="protein sequence ID" value="TDC62004.1"/>
    <property type="molecule type" value="Genomic_DNA"/>
</dbReference>
<dbReference type="CDD" id="cd13558">
    <property type="entry name" value="PBP2_SsuA_like_2"/>
    <property type="match status" value="1"/>
</dbReference>
<accession>A0A4R4SI00</accession>
<keyword evidence="8" id="KW-1185">Reference proteome</keyword>
<evidence type="ECO:0000259" key="6">
    <source>
        <dbReference type="SMART" id="SM00062"/>
    </source>
</evidence>
<dbReference type="GO" id="GO:0042597">
    <property type="term" value="C:periplasmic space"/>
    <property type="evidence" value="ECO:0007669"/>
    <property type="project" value="UniProtKB-SubCell"/>
</dbReference>
<dbReference type="AlphaFoldDB" id="A0A4R4SI00"/>
<dbReference type="Proteomes" id="UP000295345">
    <property type="component" value="Unassembled WGS sequence"/>
</dbReference>
<feature type="chain" id="PRO_5038874862" evidence="5">
    <location>
        <begin position="22"/>
        <end position="330"/>
    </location>
</feature>
<comment type="caution">
    <text evidence="7">The sequence shown here is derived from an EMBL/GenBank/DDBJ whole genome shotgun (WGS) entry which is preliminary data.</text>
</comment>
<keyword evidence="4 5" id="KW-0732">Signal</keyword>
<dbReference type="GO" id="GO:0016020">
    <property type="term" value="C:membrane"/>
    <property type="evidence" value="ECO:0007669"/>
    <property type="project" value="InterPro"/>
</dbReference>
<evidence type="ECO:0000256" key="2">
    <source>
        <dbReference type="ARBA" id="ARBA00010742"/>
    </source>
</evidence>
<evidence type="ECO:0000256" key="4">
    <source>
        <dbReference type="ARBA" id="ARBA00022729"/>
    </source>
</evidence>
<evidence type="ECO:0000313" key="8">
    <source>
        <dbReference type="Proteomes" id="UP000295345"/>
    </source>
</evidence>
<reference evidence="7 8" key="1">
    <citation type="submission" date="2019-03" db="EMBL/GenBank/DDBJ databases">
        <title>Draft genome sequences of novel Actinobacteria.</title>
        <authorList>
            <person name="Sahin N."/>
            <person name="Ay H."/>
            <person name="Saygin H."/>
        </authorList>
    </citation>
    <scope>NUCLEOTIDE SEQUENCE [LARGE SCALE GENOMIC DNA]</scope>
    <source>
        <strain evidence="7 8">DSM 41900</strain>
    </source>
</reference>
<dbReference type="PANTHER" id="PTHR30024">
    <property type="entry name" value="ALIPHATIC SULFONATES-BINDING PROTEIN-RELATED"/>
    <property type="match status" value="1"/>
</dbReference>
<dbReference type="PROSITE" id="PS51257">
    <property type="entry name" value="PROKAR_LIPOPROTEIN"/>
    <property type="match status" value="1"/>
</dbReference>
<dbReference type="SUPFAM" id="SSF53850">
    <property type="entry name" value="Periplasmic binding protein-like II"/>
    <property type="match status" value="1"/>
</dbReference>
<protein>
    <submittedName>
        <fullName evidence="7">ABC transporter substrate-binding protein</fullName>
    </submittedName>
</protein>
<evidence type="ECO:0000256" key="1">
    <source>
        <dbReference type="ARBA" id="ARBA00004418"/>
    </source>
</evidence>
<dbReference type="Pfam" id="PF09084">
    <property type="entry name" value="NMT1"/>
    <property type="match status" value="1"/>
</dbReference>
<proteinExistence type="inferred from homology"/>
<dbReference type="RefSeq" id="WP_132822164.1">
    <property type="nucleotide sequence ID" value="NZ_SMKI01000695.1"/>
</dbReference>
<dbReference type="SMART" id="SM00062">
    <property type="entry name" value="PBPb"/>
    <property type="match status" value="1"/>
</dbReference>
<organism evidence="7 8">
    <name type="scientific">Streptomyces hainanensis</name>
    <dbReference type="NCBI Taxonomy" id="402648"/>
    <lineage>
        <taxon>Bacteria</taxon>
        <taxon>Bacillati</taxon>
        <taxon>Actinomycetota</taxon>
        <taxon>Actinomycetes</taxon>
        <taxon>Kitasatosporales</taxon>
        <taxon>Streptomycetaceae</taxon>
        <taxon>Streptomyces</taxon>
    </lineage>
</organism>
<evidence type="ECO:0000313" key="7">
    <source>
        <dbReference type="EMBL" id="TDC62004.1"/>
    </source>
</evidence>
<dbReference type="OrthoDB" id="506623at2"/>
<comment type="similarity">
    <text evidence="2">Belongs to the bacterial solute-binding protein SsuA/TauA family.</text>
</comment>
<dbReference type="PANTHER" id="PTHR30024:SF48">
    <property type="entry name" value="ABC TRANSPORTER SUBSTRATE-BINDING PROTEIN"/>
    <property type="match status" value="1"/>
</dbReference>